<comment type="caution">
    <text evidence="7">The sequence shown here is derived from an EMBL/GenBank/DDBJ whole genome shotgun (WGS) entry which is preliminary data.</text>
</comment>
<keyword evidence="8" id="KW-1185">Reference proteome</keyword>
<reference evidence="7 8" key="1">
    <citation type="submission" date="2023-10" db="EMBL/GenBank/DDBJ databases">
        <title>Paenibacillus strain PFR10 Genome sequencing and assembly.</title>
        <authorList>
            <person name="Kim I."/>
        </authorList>
    </citation>
    <scope>NUCLEOTIDE SEQUENCE [LARGE SCALE GENOMIC DNA]</scope>
    <source>
        <strain evidence="7 8">PFR10</strain>
    </source>
</reference>
<dbReference type="Gene3D" id="1.10.1060.10">
    <property type="entry name" value="Alpha-helical ferredoxin"/>
    <property type="match status" value="1"/>
</dbReference>
<dbReference type="SUPFAM" id="SSF51905">
    <property type="entry name" value="FAD/NAD(P)-binding domain"/>
    <property type="match status" value="1"/>
</dbReference>
<dbReference type="InterPro" id="IPR023753">
    <property type="entry name" value="FAD/NAD-binding_dom"/>
</dbReference>
<dbReference type="PANTHER" id="PTHR43100:SF1">
    <property type="entry name" value="GLUTAMATE SYNTHASE [NADPH] SMALL CHAIN"/>
    <property type="match status" value="1"/>
</dbReference>
<evidence type="ECO:0000259" key="6">
    <source>
        <dbReference type="Pfam" id="PF14691"/>
    </source>
</evidence>
<dbReference type="Gene3D" id="3.50.50.60">
    <property type="entry name" value="FAD/NAD(P)-binding domain"/>
    <property type="match status" value="2"/>
</dbReference>
<dbReference type="Proteomes" id="UP001260980">
    <property type="component" value="Unassembled WGS sequence"/>
</dbReference>
<evidence type="ECO:0000259" key="5">
    <source>
        <dbReference type="Pfam" id="PF07992"/>
    </source>
</evidence>
<dbReference type="NCBIfam" id="TIGR01317">
    <property type="entry name" value="GOGAT_sm_gam"/>
    <property type="match status" value="1"/>
</dbReference>
<evidence type="ECO:0000313" key="8">
    <source>
        <dbReference type="Proteomes" id="UP001260980"/>
    </source>
</evidence>
<feature type="domain" description="FAD/NAD(P)-binding" evidence="5">
    <location>
        <begin position="153"/>
        <end position="327"/>
    </location>
</feature>
<keyword evidence="2" id="KW-0560">Oxidoreductase</keyword>
<name>A0ABU3RF89_9BACL</name>
<dbReference type="InterPro" id="IPR036188">
    <property type="entry name" value="FAD/NAD-bd_sf"/>
</dbReference>
<protein>
    <submittedName>
        <fullName evidence="7">Glutamate synthase subunit beta</fullName>
    </submittedName>
</protein>
<evidence type="ECO:0000313" key="7">
    <source>
        <dbReference type="EMBL" id="MDU0202928.1"/>
    </source>
</evidence>
<evidence type="ECO:0000256" key="1">
    <source>
        <dbReference type="ARBA" id="ARBA00022605"/>
    </source>
</evidence>
<dbReference type="InterPro" id="IPR051394">
    <property type="entry name" value="Glutamate_Synthase"/>
</dbReference>
<dbReference type="PANTHER" id="PTHR43100">
    <property type="entry name" value="GLUTAMATE SYNTHASE [NADPH] SMALL CHAIN"/>
    <property type="match status" value="1"/>
</dbReference>
<dbReference type="PRINTS" id="PR00419">
    <property type="entry name" value="ADXRDTASE"/>
</dbReference>
<feature type="domain" description="FAD/NAD(P)-binding" evidence="5">
    <location>
        <begin position="403"/>
        <end position="476"/>
    </location>
</feature>
<accession>A0ABU3RF89</accession>
<dbReference type="Pfam" id="PF14691">
    <property type="entry name" value="Fer4_20"/>
    <property type="match status" value="1"/>
</dbReference>
<dbReference type="EMBL" id="JAWCUD010000005">
    <property type="protein sequence ID" value="MDU0202928.1"/>
    <property type="molecule type" value="Genomic_DNA"/>
</dbReference>
<dbReference type="InterPro" id="IPR006005">
    <property type="entry name" value="Glut_synth_ssu1"/>
</dbReference>
<organism evidence="7 8">
    <name type="scientific">Paenibacillus violae</name>
    <dbReference type="NCBI Taxonomy" id="3077234"/>
    <lineage>
        <taxon>Bacteria</taxon>
        <taxon>Bacillati</taxon>
        <taxon>Bacillota</taxon>
        <taxon>Bacilli</taxon>
        <taxon>Bacillales</taxon>
        <taxon>Paenibacillaceae</taxon>
        <taxon>Paenibacillus</taxon>
    </lineage>
</organism>
<keyword evidence="1" id="KW-0028">Amino-acid biosynthesis</keyword>
<feature type="domain" description="Dihydroprymidine dehydrogenase" evidence="6">
    <location>
        <begin position="25"/>
        <end position="140"/>
    </location>
</feature>
<comment type="pathway">
    <text evidence="4">Amino-acid biosynthesis.</text>
</comment>
<evidence type="ECO:0000256" key="4">
    <source>
        <dbReference type="ARBA" id="ARBA00029440"/>
    </source>
</evidence>
<gene>
    <name evidence="7" type="ORF">RQP52_17705</name>
</gene>
<dbReference type="InterPro" id="IPR028261">
    <property type="entry name" value="DPD_II"/>
</dbReference>
<dbReference type="Pfam" id="PF07992">
    <property type="entry name" value="Pyr_redox_2"/>
    <property type="match status" value="2"/>
</dbReference>
<dbReference type="RefSeq" id="WP_315953111.1">
    <property type="nucleotide sequence ID" value="NZ_JAWCUD010000005.1"/>
</dbReference>
<evidence type="ECO:0000256" key="3">
    <source>
        <dbReference type="ARBA" id="ARBA00023164"/>
    </source>
</evidence>
<dbReference type="InterPro" id="IPR009051">
    <property type="entry name" value="Helical_ferredxn"/>
</dbReference>
<sequence>MGKPTGFIEHRREVATEAAPLVRIGHWKEFATPLTDDKLQTQGSRCMDCGIPFCHTGALISGMAAGCPVNNLIPEWNDLVYRGQWREALDRLHKTNNFPEFTGRVCPAPCEGSCTVGLKDTPVTIKSIEKAIIDKGFAEGWIRPEPPEVRTGKKVAVVGSGPSGLAAAAQLNKAGHWVTVFERADRVGGLLMYGIPNMKLDKKYVQRRVDLLEAEGVTFITSAHVGVNYPIEKLQEEFDAIVLCGGATKGRDLPIEGRELGGIHLAMEFLSKNTKSLLDSEHADGEFISAEGKDVIVIGGGDTGTDCVGTSLRHKCKSVTQFEIMPKSPETRPANNPWPEWPKVLKVDYGQQEAAAVQGEDPRQYLINTKKFVGDEHGNLKELHTVLIEWQKNEKGAFVPVEVPGSEKVYPAQLVLIAMGFTGPENTVLDQLGVAKDERSNAKAEYGKFATSVEGVFAAGDMRRGQSLVVWAINEGRAVAREVDRYLMGSSNLP</sequence>
<evidence type="ECO:0000256" key="2">
    <source>
        <dbReference type="ARBA" id="ARBA00023002"/>
    </source>
</evidence>
<keyword evidence="3" id="KW-0314">Glutamate biosynthesis</keyword>
<dbReference type="SUPFAM" id="SSF46548">
    <property type="entry name" value="alpha-helical ferredoxin"/>
    <property type="match status" value="1"/>
</dbReference>
<proteinExistence type="predicted"/>